<sequence length="137" mass="16006">MARIYDNIETKFAEGLQGIITNAGVKRVDFCVGYFNLRGWNLIVDQIDTLAGDYVDENNKRIFRKCRLLIGMHRPAEELIRELYTEQPLTDVNYVNQCKLEMTRGFRRQLQLGLPTKQDEFTLRRLSAQMKDEAAFI</sequence>
<reference evidence="1 2" key="1">
    <citation type="submission" date="2016-09" db="EMBL/GenBank/DDBJ databases">
        <authorList>
            <person name="Capua I."/>
            <person name="De Benedictis P."/>
            <person name="Joannis T."/>
            <person name="Lombin L.H."/>
            <person name="Cattoli G."/>
        </authorList>
    </citation>
    <scope>NUCLEOTIDE SEQUENCE [LARGE SCALE GENOMIC DNA]</scope>
    <source>
        <strain evidence="1 2">UB20</strain>
    </source>
</reference>
<dbReference type="Proteomes" id="UP000182057">
    <property type="component" value="Unassembled WGS sequence"/>
</dbReference>
<gene>
    <name evidence="1" type="ORF">TFUB20_00895</name>
</gene>
<accession>A0A1D3UIN5</accession>
<protein>
    <submittedName>
        <fullName evidence="1">Uncharacterized protein</fullName>
    </submittedName>
</protein>
<evidence type="ECO:0000313" key="2">
    <source>
        <dbReference type="Proteomes" id="UP000182057"/>
    </source>
</evidence>
<dbReference type="RefSeq" id="WP_060831803.1">
    <property type="nucleotide sequence ID" value="NZ_CAJPTF010000033.1"/>
</dbReference>
<evidence type="ECO:0000313" key="1">
    <source>
        <dbReference type="EMBL" id="SCQ20000.1"/>
    </source>
</evidence>
<name>A0A1D3UIN5_TANFO</name>
<dbReference type="EMBL" id="FMMM01000031">
    <property type="protein sequence ID" value="SCQ20000.1"/>
    <property type="molecule type" value="Genomic_DNA"/>
</dbReference>
<dbReference type="OrthoDB" id="9814088at2"/>
<dbReference type="AlphaFoldDB" id="A0A1D3UIN5"/>
<proteinExistence type="predicted"/>
<organism evidence="1 2">
    <name type="scientific">Tannerella forsythia</name>
    <name type="common">Bacteroides forsythus</name>
    <dbReference type="NCBI Taxonomy" id="28112"/>
    <lineage>
        <taxon>Bacteria</taxon>
        <taxon>Pseudomonadati</taxon>
        <taxon>Bacteroidota</taxon>
        <taxon>Bacteroidia</taxon>
        <taxon>Bacteroidales</taxon>
        <taxon>Tannerellaceae</taxon>
        <taxon>Tannerella</taxon>
    </lineage>
</organism>